<evidence type="ECO:0000259" key="7">
    <source>
        <dbReference type="Pfam" id="PF13087"/>
    </source>
</evidence>
<dbReference type="Pfam" id="PF13087">
    <property type="entry name" value="AAA_12"/>
    <property type="match status" value="1"/>
</dbReference>
<sequence length="1045" mass="117629">MGDSELQLAFNALSVSGVIAGPSYRGGRGAALGGLRNPVPIDPSLGHPYGECNATERPGPSASVSATGRKLLHDGFDDLREKLDLKQYMRARFEQKVHPEDEREKGSGLEQLVRNPGHLVEAARHLCTVEFEEAAVKRQPKKPVTERNYREDKPDCVYVNSLTRRTVSPVLYRIIEQIDNHTLLCEVVFASKSLSDEMLHFIVLDKRSNEAPAFEHSGFNVQFVDINDLVWIYDIYPYEGAHIADVEDYFLRATYKENPNIFWASRAHCFLKTAEFQTAYGYVITDRGDSIITGSDEVVDISKTELVQFLGGNPSVNDMFRIDYVCETNYQFMRDIAGTTQFHAGFPVVLKPARRDEKVYVIAASVLSRDTEKMMNPFSSCDSILESIELQTRAYTLGKFTDAVMQQIDADAVIIPATIQWQNDKCGKLIIKGGDANYSAFRGSKLATIVVPNLITLLVKLETYKRSARKNHCLNFTTFPADRLLLLPIMKDVKRIVDVNVSPIEMNPSDDVLLKYLYTGTMRRQLKAHLLDKGQMNSEIFNAMRYKRVNDILVFDESSVKRIPFVYNKQSLVLDKEQSIALDFVTKCDPHPSAVVVQACAGAGKTLCSVALMVETMRMDSRCVQFMCAPTNRAVDNMAYALSNCEEARPIRLFSKSALDKFEDNEPKYSLNSVMKLVADNYETYGLTDTERSIVKDYMKLCQKLNSDSNDIAQMGDGRYHTLTQLRQRAEGAVYNILVARYKPNVILTTVDMGLRDMLSTQRSSICKQRFYRILIDEASQLDEPKLNAIFSLNMNTRQVVLVGDPKQLPPYMVQNIPEVLRDMSGKSALDAMMGIRLLPVVELHIGYRMHCALLALTSEAFYDCSLVAAKTGPWMSKERLWKRMDNSCPIIVGYVGGNESSSGTSKYNDKEAKIANALVREAIKDGVAEADIGVICLYNAQVRTVCKLLANTEVEVSSVDSFQGREKDYIIVLTTRSTRSDYYKSFFADVRRANVATSRAILGMVILGEEMPMRSSLPWVKVTDFAQRYNLIKYDLEAQLQIST</sequence>
<dbReference type="InterPro" id="IPR027417">
    <property type="entry name" value="P-loop_NTPase"/>
</dbReference>
<evidence type="ECO:0000256" key="3">
    <source>
        <dbReference type="ARBA" id="ARBA00022801"/>
    </source>
</evidence>
<dbReference type="PANTHER" id="PTHR43788">
    <property type="entry name" value="DNA2/NAM7 HELICASE FAMILY MEMBER"/>
    <property type="match status" value="1"/>
</dbReference>
<dbReference type="GO" id="GO:0016787">
    <property type="term" value="F:hydrolase activity"/>
    <property type="evidence" value="ECO:0007669"/>
    <property type="project" value="UniProtKB-KW"/>
</dbReference>
<dbReference type="AlphaFoldDB" id="A0A1I7ZVP7"/>
<evidence type="ECO:0000259" key="6">
    <source>
        <dbReference type="Pfam" id="PF13086"/>
    </source>
</evidence>
<evidence type="ECO:0000256" key="1">
    <source>
        <dbReference type="ARBA" id="ARBA00007913"/>
    </source>
</evidence>
<keyword evidence="3" id="KW-0378">Hydrolase</keyword>
<feature type="domain" description="DNA2/NAM7 helicase helicase" evidence="6">
    <location>
        <begin position="574"/>
        <end position="813"/>
    </location>
</feature>
<evidence type="ECO:0000256" key="2">
    <source>
        <dbReference type="ARBA" id="ARBA00022741"/>
    </source>
</evidence>
<evidence type="ECO:0000313" key="9">
    <source>
        <dbReference type="WBParaSite" id="L893_g30074.t1"/>
    </source>
</evidence>
<keyword evidence="2" id="KW-0547">Nucleotide-binding</keyword>
<evidence type="ECO:0000313" key="8">
    <source>
        <dbReference type="Proteomes" id="UP000095287"/>
    </source>
</evidence>
<organism evidence="8 9">
    <name type="scientific">Steinernema glaseri</name>
    <dbReference type="NCBI Taxonomy" id="37863"/>
    <lineage>
        <taxon>Eukaryota</taxon>
        <taxon>Metazoa</taxon>
        <taxon>Ecdysozoa</taxon>
        <taxon>Nematoda</taxon>
        <taxon>Chromadorea</taxon>
        <taxon>Rhabditida</taxon>
        <taxon>Tylenchina</taxon>
        <taxon>Panagrolaimomorpha</taxon>
        <taxon>Strongyloidoidea</taxon>
        <taxon>Steinernematidae</taxon>
        <taxon>Steinernema</taxon>
    </lineage>
</organism>
<dbReference type="CDD" id="cd18808">
    <property type="entry name" value="SF1_C_Upf1"/>
    <property type="match status" value="1"/>
</dbReference>
<dbReference type="InterPro" id="IPR041679">
    <property type="entry name" value="DNA2/NAM7-like_C"/>
</dbReference>
<keyword evidence="5" id="KW-0067">ATP-binding</keyword>
<proteinExistence type="inferred from homology"/>
<dbReference type="WBParaSite" id="L893_g30074.t1">
    <property type="protein sequence ID" value="L893_g30074.t1"/>
    <property type="gene ID" value="L893_g30074"/>
</dbReference>
<comment type="similarity">
    <text evidence="1">Belongs to the DNA2/NAM7 helicase family.</text>
</comment>
<dbReference type="InterPro" id="IPR050534">
    <property type="entry name" value="Coronavir_polyprotein_1ab"/>
</dbReference>
<dbReference type="GO" id="GO:0005524">
    <property type="term" value="F:ATP binding"/>
    <property type="evidence" value="ECO:0007669"/>
    <property type="project" value="UniProtKB-KW"/>
</dbReference>
<dbReference type="GO" id="GO:0043139">
    <property type="term" value="F:5'-3' DNA helicase activity"/>
    <property type="evidence" value="ECO:0007669"/>
    <property type="project" value="TreeGrafter"/>
</dbReference>
<dbReference type="InterPro" id="IPR041677">
    <property type="entry name" value="DNA2/NAM7_AAA_11"/>
</dbReference>
<evidence type="ECO:0000256" key="5">
    <source>
        <dbReference type="ARBA" id="ARBA00022840"/>
    </source>
</evidence>
<dbReference type="Gene3D" id="3.40.50.300">
    <property type="entry name" value="P-loop containing nucleotide triphosphate hydrolases"/>
    <property type="match status" value="2"/>
</dbReference>
<accession>A0A1I7ZVP7</accession>
<dbReference type="Proteomes" id="UP000095287">
    <property type="component" value="Unplaced"/>
</dbReference>
<dbReference type="PANTHER" id="PTHR43788:SF16">
    <property type="entry name" value="HELICASE WITH ZINC FINGER 2"/>
    <property type="match status" value="1"/>
</dbReference>
<evidence type="ECO:0000256" key="4">
    <source>
        <dbReference type="ARBA" id="ARBA00022806"/>
    </source>
</evidence>
<reference evidence="9" key="1">
    <citation type="submission" date="2016-11" db="UniProtKB">
        <authorList>
            <consortium name="WormBaseParasite"/>
        </authorList>
    </citation>
    <scope>IDENTIFICATION</scope>
</reference>
<dbReference type="InterPro" id="IPR047187">
    <property type="entry name" value="SF1_C_Upf1"/>
</dbReference>
<feature type="domain" description="DNA2/NAM7 helicase-like C-terminal" evidence="7">
    <location>
        <begin position="839"/>
        <end position="1010"/>
    </location>
</feature>
<name>A0A1I7ZVP7_9BILA</name>
<protein>
    <submittedName>
        <fullName evidence="9">AAA_12 domain-containing protein</fullName>
    </submittedName>
</protein>
<dbReference type="SUPFAM" id="SSF52540">
    <property type="entry name" value="P-loop containing nucleoside triphosphate hydrolases"/>
    <property type="match status" value="1"/>
</dbReference>
<keyword evidence="8" id="KW-1185">Reference proteome</keyword>
<keyword evidence="4" id="KW-0347">Helicase</keyword>
<dbReference type="Pfam" id="PF13086">
    <property type="entry name" value="AAA_11"/>
    <property type="match status" value="1"/>
</dbReference>